<dbReference type="InterPro" id="IPR001932">
    <property type="entry name" value="PPM-type_phosphatase-like_dom"/>
</dbReference>
<dbReference type="PROSITE" id="PS50110">
    <property type="entry name" value="RESPONSE_REGULATORY"/>
    <property type="match status" value="1"/>
</dbReference>
<dbReference type="Pfam" id="PF00072">
    <property type="entry name" value="Response_reg"/>
    <property type="match status" value="1"/>
</dbReference>
<proteinExistence type="predicted"/>
<keyword evidence="1" id="KW-0378">Hydrolase</keyword>
<organism evidence="4 5">
    <name type="scientific">Mucilaginibacter panaciglaebae</name>
    <dbReference type="NCBI Taxonomy" id="502331"/>
    <lineage>
        <taxon>Bacteria</taxon>
        <taxon>Pseudomonadati</taxon>
        <taxon>Bacteroidota</taxon>
        <taxon>Sphingobacteriia</taxon>
        <taxon>Sphingobacteriales</taxon>
        <taxon>Sphingobacteriaceae</taxon>
        <taxon>Mucilaginibacter</taxon>
    </lineage>
</organism>
<evidence type="ECO:0000256" key="1">
    <source>
        <dbReference type="ARBA" id="ARBA00022801"/>
    </source>
</evidence>
<evidence type="ECO:0000259" key="3">
    <source>
        <dbReference type="PROSITE" id="PS50110"/>
    </source>
</evidence>
<keyword evidence="2" id="KW-0597">Phosphoprotein</keyword>
<feature type="modified residue" description="4-aspartylphosphate" evidence="2">
    <location>
        <position position="59"/>
    </location>
</feature>
<dbReference type="Gene3D" id="3.60.40.10">
    <property type="entry name" value="PPM-type phosphatase domain"/>
    <property type="match status" value="1"/>
</dbReference>
<dbReference type="RefSeq" id="WP_345103824.1">
    <property type="nucleotide sequence ID" value="NZ_BAABCV010000007.1"/>
</dbReference>
<dbReference type="SUPFAM" id="SSF52172">
    <property type="entry name" value="CheY-like"/>
    <property type="match status" value="1"/>
</dbReference>
<feature type="domain" description="Response regulatory" evidence="3">
    <location>
        <begin position="8"/>
        <end position="126"/>
    </location>
</feature>
<dbReference type="SMART" id="SM00331">
    <property type="entry name" value="PP2C_SIG"/>
    <property type="match status" value="1"/>
</dbReference>
<dbReference type="CDD" id="cd00156">
    <property type="entry name" value="REC"/>
    <property type="match status" value="1"/>
</dbReference>
<dbReference type="InterPro" id="IPR001789">
    <property type="entry name" value="Sig_transdc_resp-reg_receiver"/>
</dbReference>
<dbReference type="Proteomes" id="UP001500841">
    <property type="component" value="Unassembled WGS sequence"/>
</dbReference>
<dbReference type="InterPro" id="IPR011006">
    <property type="entry name" value="CheY-like_superfamily"/>
</dbReference>
<evidence type="ECO:0000313" key="4">
    <source>
        <dbReference type="EMBL" id="GAA4097319.1"/>
    </source>
</evidence>
<evidence type="ECO:0000313" key="5">
    <source>
        <dbReference type="Proteomes" id="UP001500841"/>
    </source>
</evidence>
<dbReference type="EMBL" id="BAABCV010000007">
    <property type="protein sequence ID" value="GAA4097319.1"/>
    <property type="molecule type" value="Genomic_DNA"/>
</dbReference>
<dbReference type="Pfam" id="PF07228">
    <property type="entry name" value="SpoIIE"/>
    <property type="match status" value="1"/>
</dbReference>
<dbReference type="PANTHER" id="PTHR43156">
    <property type="entry name" value="STAGE II SPORULATION PROTEIN E-RELATED"/>
    <property type="match status" value="1"/>
</dbReference>
<dbReference type="Gene3D" id="3.40.50.2300">
    <property type="match status" value="1"/>
</dbReference>
<protein>
    <recommendedName>
        <fullName evidence="3">Response regulatory domain-containing protein</fullName>
    </recommendedName>
</protein>
<comment type="caution">
    <text evidence="4">The sequence shown here is derived from an EMBL/GenBank/DDBJ whole genome shotgun (WGS) entry which is preliminary data.</text>
</comment>
<reference evidence="5" key="1">
    <citation type="journal article" date="2019" name="Int. J. Syst. Evol. Microbiol.">
        <title>The Global Catalogue of Microorganisms (GCM) 10K type strain sequencing project: providing services to taxonomists for standard genome sequencing and annotation.</title>
        <authorList>
            <consortium name="The Broad Institute Genomics Platform"/>
            <consortium name="The Broad Institute Genome Sequencing Center for Infectious Disease"/>
            <person name="Wu L."/>
            <person name="Ma J."/>
        </authorList>
    </citation>
    <scope>NUCLEOTIDE SEQUENCE [LARGE SCALE GENOMIC DNA]</scope>
    <source>
        <strain evidence="5">JCM 17085</strain>
    </source>
</reference>
<keyword evidence="5" id="KW-1185">Reference proteome</keyword>
<gene>
    <name evidence="4" type="ORF">GCM10022392_20960</name>
</gene>
<dbReference type="InterPro" id="IPR052016">
    <property type="entry name" value="Bact_Sigma-Reg"/>
</dbReference>
<dbReference type="SUPFAM" id="SSF81606">
    <property type="entry name" value="PP2C-like"/>
    <property type="match status" value="1"/>
</dbReference>
<dbReference type="SMART" id="SM00448">
    <property type="entry name" value="REC"/>
    <property type="match status" value="1"/>
</dbReference>
<dbReference type="PANTHER" id="PTHR43156:SF2">
    <property type="entry name" value="STAGE II SPORULATION PROTEIN E"/>
    <property type="match status" value="1"/>
</dbReference>
<accession>A0ABP7WUQ9</accession>
<name>A0ABP7WUQ9_9SPHI</name>
<sequence>MAIHKPKQILLVDDDQLFLKLIERVFKKSGFECKSAPSAEAAIELLKKGEVNPDLILSDYEMLKMNGFEFRRYLMNDPAFQDIPFVFLTFFSDKDLMEKGLDLQAIDYVIKDTPINVIVSKINNILFTVDKQRELSENEVKKAAKSLNIKSIPIKAPEIQAFNVDFWHQAYHDIPGGDFIDFIKVNNRYNFIVLGDIMGKKWMAWFFTFGFLSYVRSAVRFAAFNNEYSTAKILQQVNSIICFDEVLKDILSSLSLLLIDSETNKITYSGAGDLPLLHYRSESAELNMISSSGLLLGLFAEGNYNEKEIILKQGDRLFIFTDGMIDFVDANGKKSDYNRFSKALKPFIAKENNFTEIVSNLFNHNLNEQVDDRSIISIYKN</sequence>
<evidence type="ECO:0000256" key="2">
    <source>
        <dbReference type="PROSITE-ProRule" id="PRU00169"/>
    </source>
</evidence>
<dbReference type="InterPro" id="IPR036457">
    <property type="entry name" value="PPM-type-like_dom_sf"/>
</dbReference>